<dbReference type="EMBL" id="JAKUCV010004789">
    <property type="protein sequence ID" value="KAJ4834049.1"/>
    <property type="molecule type" value="Genomic_DNA"/>
</dbReference>
<dbReference type="PANTHER" id="PTHR47555:SF2">
    <property type="entry name" value="N-ACETYLGLUCOSAMINYL TRANSFERASE COMPONENT FAMILY PROTEIN _ GPI1 FAMILY PROTEIN"/>
    <property type="match status" value="1"/>
</dbReference>
<feature type="transmembrane region" description="Helical" evidence="1">
    <location>
        <begin position="529"/>
        <end position="554"/>
    </location>
</feature>
<dbReference type="GO" id="GO:0016020">
    <property type="term" value="C:membrane"/>
    <property type="evidence" value="ECO:0007669"/>
    <property type="project" value="InterPro"/>
</dbReference>
<dbReference type="OrthoDB" id="70250at2759"/>
<evidence type="ECO:0000313" key="2">
    <source>
        <dbReference type="EMBL" id="KAJ4834049.1"/>
    </source>
</evidence>
<gene>
    <name evidence="2" type="ORF">Tsubulata_017212</name>
</gene>
<organism evidence="2 3">
    <name type="scientific">Turnera subulata</name>
    <dbReference type="NCBI Taxonomy" id="218843"/>
    <lineage>
        <taxon>Eukaryota</taxon>
        <taxon>Viridiplantae</taxon>
        <taxon>Streptophyta</taxon>
        <taxon>Embryophyta</taxon>
        <taxon>Tracheophyta</taxon>
        <taxon>Spermatophyta</taxon>
        <taxon>Magnoliopsida</taxon>
        <taxon>eudicotyledons</taxon>
        <taxon>Gunneridae</taxon>
        <taxon>Pentapetalae</taxon>
        <taxon>rosids</taxon>
        <taxon>fabids</taxon>
        <taxon>Malpighiales</taxon>
        <taxon>Passifloraceae</taxon>
        <taxon>Turnera</taxon>
    </lineage>
</organism>
<dbReference type="PANTHER" id="PTHR47555">
    <property type="entry name" value="N-ACETYLGLUCOSAMINYL TRANSFERASE COMPONENT FAMILY PROTEIN / GPI1 FAMILY PROTEIN"/>
    <property type="match status" value="1"/>
</dbReference>
<feature type="transmembrane region" description="Helical" evidence="1">
    <location>
        <begin position="225"/>
        <end position="244"/>
    </location>
</feature>
<accession>A0A9Q0FM45</accession>
<feature type="transmembrane region" description="Helical" evidence="1">
    <location>
        <begin position="256"/>
        <end position="282"/>
    </location>
</feature>
<dbReference type="Pfam" id="PF05024">
    <property type="entry name" value="Gpi1"/>
    <property type="match status" value="1"/>
</dbReference>
<name>A0A9Q0FM45_9ROSI</name>
<dbReference type="AlphaFoldDB" id="A0A9Q0FM45"/>
<feature type="transmembrane region" description="Helical" evidence="1">
    <location>
        <begin position="394"/>
        <end position="418"/>
    </location>
</feature>
<protein>
    <submittedName>
        <fullName evidence="2">Uncharacterized protein</fullName>
    </submittedName>
</protein>
<feature type="transmembrane region" description="Helical" evidence="1">
    <location>
        <begin position="459"/>
        <end position="477"/>
    </location>
</feature>
<reference evidence="2" key="1">
    <citation type="submission" date="2022-02" db="EMBL/GenBank/DDBJ databases">
        <authorList>
            <person name="Henning P.M."/>
            <person name="McCubbin A.G."/>
            <person name="Shore J.S."/>
        </authorList>
    </citation>
    <scope>NUCLEOTIDE SEQUENCE</scope>
    <source>
        <strain evidence="2">F60SS</strain>
        <tissue evidence="2">Leaves</tissue>
    </source>
</reference>
<comment type="caution">
    <text evidence="2">The sequence shown here is derived from an EMBL/GenBank/DDBJ whole genome shotgun (WGS) entry which is preliminary data.</text>
</comment>
<keyword evidence="1" id="KW-0472">Membrane</keyword>
<dbReference type="GO" id="GO:0006506">
    <property type="term" value="P:GPI anchor biosynthetic process"/>
    <property type="evidence" value="ECO:0007669"/>
    <property type="project" value="InterPro"/>
</dbReference>
<feature type="transmembrane region" description="Helical" evidence="1">
    <location>
        <begin position="425"/>
        <end position="447"/>
    </location>
</feature>
<keyword evidence="1" id="KW-1133">Transmembrane helix</keyword>
<evidence type="ECO:0000313" key="3">
    <source>
        <dbReference type="Proteomes" id="UP001141552"/>
    </source>
</evidence>
<sequence>MEIKCRIWWPKQLASLAAKPTSTTFLFGWPLSSSTASSLDIVVAFACTSASLSLLRSNFQEVITETDAVMPLNLQDKSKFCVLGTCVEYVSGNGGETLEVLKNPDQVGEDYGEGRRSCCCEVGGLVEQCCSKSVETGLWIQLVYEFCEGRGKVGHWIPTLHHLHWNGQIVSHCDVHVIIYEIPMYGIHHFSLNSGEAIDPVKAPTKKPKWVDELRRDRPLLDLDTVILAINSSAAAISAFEFFLGSRKSVTISSIICRCLIFICQVLAVSVASISTLFYIILQLFHKLSSFVSKTWIYDMLFAENEKLRPLFWLQSCVEYAEKAALHRHSMWSSLVVDLLLGNLIGLALLYHAKSASAWISTFASDITNELLRSGCVWLMGVPAGFKLNTELAGVLGMVSLNAIQIWSTLWFFISFLLSYFINGLALLGILFGATVPAALIIDMTILATLHVTTLHGTISLLYSWQIQALAALWRLFRGRKWNPLRRRLDSYDYSVKQHIVGSLLFTPLLLLLPTISVFYIFFTILTMGITLICVFIEVTISMIHGTPYVKVFLGLVRKRRFPSGISVAGQVILPHYKQIFSGMSDFLTTSAHNALTGKRTPCTLQTSFPSILPWMRLPSKEYWLLCYNSILACMVEYDVQEGG</sequence>
<evidence type="ECO:0000256" key="1">
    <source>
        <dbReference type="SAM" id="Phobius"/>
    </source>
</evidence>
<dbReference type="InterPro" id="IPR007720">
    <property type="entry name" value="PigQ/GPI1"/>
</dbReference>
<dbReference type="Proteomes" id="UP001141552">
    <property type="component" value="Unassembled WGS sequence"/>
</dbReference>
<reference evidence="2" key="2">
    <citation type="journal article" date="2023" name="Plants (Basel)">
        <title>Annotation of the Turnera subulata (Passifloraceae) Draft Genome Reveals the S-Locus Evolved after the Divergence of Turneroideae from Passifloroideae in a Stepwise Manner.</title>
        <authorList>
            <person name="Henning P.M."/>
            <person name="Roalson E.H."/>
            <person name="Mir W."/>
            <person name="McCubbin A.G."/>
            <person name="Shore J.S."/>
        </authorList>
    </citation>
    <scope>NUCLEOTIDE SEQUENCE</scope>
    <source>
        <strain evidence="2">F60SS</strain>
    </source>
</reference>
<feature type="transmembrane region" description="Helical" evidence="1">
    <location>
        <begin position="498"/>
        <end position="523"/>
    </location>
</feature>
<keyword evidence="1" id="KW-0812">Transmembrane</keyword>
<proteinExistence type="predicted"/>
<keyword evidence="3" id="KW-1185">Reference proteome</keyword>